<reference evidence="3" key="1">
    <citation type="journal article" date="2019" name="Int. J. Syst. Evol. Microbiol.">
        <title>The Global Catalogue of Microorganisms (GCM) 10K type strain sequencing project: providing services to taxonomists for standard genome sequencing and annotation.</title>
        <authorList>
            <consortium name="The Broad Institute Genomics Platform"/>
            <consortium name="The Broad Institute Genome Sequencing Center for Infectious Disease"/>
            <person name="Wu L."/>
            <person name="Ma J."/>
        </authorList>
    </citation>
    <scope>NUCLEOTIDE SEQUENCE [LARGE SCALE GENOMIC DNA]</scope>
    <source>
        <strain evidence="3">JCM 13004</strain>
    </source>
</reference>
<comment type="caution">
    <text evidence="2">The sequence shown here is derived from an EMBL/GenBank/DDBJ whole genome shotgun (WGS) entry which is preliminary data.</text>
</comment>
<feature type="compositionally biased region" description="Basic and acidic residues" evidence="1">
    <location>
        <begin position="52"/>
        <end position="62"/>
    </location>
</feature>
<keyword evidence="3" id="KW-1185">Reference proteome</keyword>
<feature type="region of interest" description="Disordered" evidence="1">
    <location>
        <begin position="42"/>
        <end position="63"/>
    </location>
</feature>
<evidence type="ECO:0000256" key="1">
    <source>
        <dbReference type="SAM" id="MobiDB-lite"/>
    </source>
</evidence>
<evidence type="ECO:0000313" key="2">
    <source>
        <dbReference type="EMBL" id="GAA1239893.1"/>
    </source>
</evidence>
<organism evidence="2 3">
    <name type="scientific">Kitasatospora nipponensis</name>
    <dbReference type="NCBI Taxonomy" id="258049"/>
    <lineage>
        <taxon>Bacteria</taxon>
        <taxon>Bacillati</taxon>
        <taxon>Actinomycetota</taxon>
        <taxon>Actinomycetes</taxon>
        <taxon>Kitasatosporales</taxon>
        <taxon>Streptomycetaceae</taxon>
        <taxon>Kitasatospora</taxon>
    </lineage>
</organism>
<dbReference type="EMBL" id="BAAALF010000051">
    <property type="protein sequence ID" value="GAA1239893.1"/>
    <property type="molecule type" value="Genomic_DNA"/>
</dbReference>
<sequence length="179" mass="20006">MSCGYCAAVMLTDAEISDLLASAGLRLVERVQQEVRLPPLPKYVSPASAGPEHGRFDSHPDEVADPDASDFADKVNTGWHRMAAEFGLLDEKREFLLALGRARLGDDSDREPYEVWFRVQLLDEWDLVRSEVDLLRSGFATHFTDRFVPEFTVASLDGQMMMSTTLWGDGTLSTIVIRP</sequence>
<name>A0ABP4GVB3_9ACTN</name>
<evidence type="ECO:0000313" key="3">
    <source>
        <dbReference type="Proteomes" id="UP001500037"/>
    </source>
</evidence>
<proteinExistence type="predicted"/>
<gene>
    <name evidence="2" type="ORF">GCM10009665_33430</name>
</gene>
<protein>
    <submittedName>
        <fullName evidence="2">Uncharacterized protein</fullName>
    </submittedName>
</protein>
<accession>A0ABP4GVB3</accession>
<dbReference type="Proteomes" id="UP001500037">
    <property type="component" value="Unassembled WGS sequence"/>
</dbReference>